<accession>A0ABT4LWE9</accession>
<evidence type="ECO:0000256" key="2">
    <source>
        <dbReference type="ARBA" id="ARBA00009396"/>
    </source>
</evidence>
<comment type="pathway">
    <text evidence="1 11">Amino-acid biosynthesis; L-leucine biosynthesis; L-leucine from 3-methyl-2-oxobutanoate: step 1/4.</text>
</comment>
<keyword evidence="10 11" id="KW-0100">Branched-chain amino acid biosynthesis</keyword>
<comment type="caution">
    <text evidence="13">The sequence shown here is derived from an EMBL/GenBank/DDBJ whole genome shotgun (WGS) entry which is preliminary data.</text>
</comment>
<dbReference type="SUPFAM" id="SSF110921">
    <property type="entry name" value="2-isopropylmalate synthase LeuA, allosteric (dimerisation) domain"/>
    <property type="match status" value="1"/>
</dbReference>
<dbReference type="HAMAP" id="MF_01025">
    <property type="entry name" value="LeuA_type1"/>
    <property type="match status" value="1"/>
</dbReference>
<feature type="binding site" evidence="11">
    <location>
        <position position="207"/>
    </location>
    <ligand>
        <name>Mn(2+)</name>
        <dbReference type="ChEBI" id="CHEBI:29035"/>
    </ligand>
</feature>
<dbReference type="PANTHER" id="PTHR10277:SF9">
    <property type="entry name" value="2-ISOPROPYLMALATE SYNTHASE 1, CHLOROPLASTIC-RELATED"/>
    <property type="match status" value="1"/>
</dbReference>
<keyword evidence="14" id="KW-1185">Reference proteome</keyword>
<sequence length="511" mass="55385">MTTGKDRILIFDTTMRDGEQSPGASMTHNEKLELADLLETMGVDIIEAGFPASSQGDFEAVRDIARRSKSSVITGLSRSKLEDIDRCGEAVRHAARPRIHTFISTSPVHMKHKLQMGPNAVLEAVGRSVAHARNIVDDVEWSAEDATRTEFDFLCKCIDAAIASGATTINVPDTVGYTHPDEYGGLIRALRETIPNSDKVIWSTHCHNDLGLAVANSIAGAQNGARQIECTINGLGERAGNAALEEIVMAFKVRGDTLPYETAIDTTRLARASQMVSRITGFPVQYNKAIVGKNAFAHESGIHQDGMLKNTETYEIMKPEDVGVSKSSLVMGKLSGRNAFRDKLASLGYELEPESLNEAFRRFKDLADRKKHVFDDDILALVDDQLSAMGERVGFDSLRVIAGSVGPQKADLSLRVDGQLMEASCTGNGPVDAVFNAIRKIVNHEAKLDLYQVHAVTGGTDAQAEVSVRLNGEGIMAVGRASDPDTLVASAKAYIHALNKLEARRMKRLAA</sequence>
<evidence type="ECO:0000256" key="7">
    <source>
        <dbReference type="ARBA" id="ARBA00022679"/>
    </source>
</evidence>
<evidence type="ECO:0000256" key="3">
    <source>
        <dbReference type="ARBA" id="ARBA00012973"/>
    </source>
</evidence>
<comment type="subunit">
    <text evidence="11">Homodimer.</text>
</comment>
<dbReference type="PROSITE" id="PS00816">
    <property type="entry name" value="AIPM_HOMOCIT_SYNTH_2"/>
    <property type="match status" value="1"/>
</dbReference>
<keyword evidence="11" id="KW-0963">Cytoplasm</keyword>
<feature type="binding site" evidence="11">
    <location>
        <position position="17"/>
    </location>
    <ligand>
        <name>Mn(2+)</name>
        <dbReference type="ChEBI" id="CHEBI:29035"/>
    </ligand>
</feature>
<protein>
    <recommendedName>
        <fullName evidence="4 11">2-isopropylmalate synthase</fullName>
        <ecNumber evidence="3 11">2.3.3.13</ecNumber>
    </recommendedName>
    <alternativeName>
        <fullName evidence="11">Alpha-IPM synthase</fullName>
    </alternativeName>
    <alternativeName>
        <fullName evidence="11">Alpha-isopropylmalate synthase</fullName>
    </alternativeName>
</protein>
<evidence type="ECO:0000259" key="12">
    <source>
        <dbReference type="PROSITE" id="PS50991"/>
    </source>
</evidence>
<evidence type="ECO:0000256" key="1">
    <source>
        <dbReference type="ARBA" id="ARBA00004689"/>
    </source>
</evidence>
<feature type="region of interest" description="Regulatory domain" evidence="11">
    <location>
        <begin position="394"/>
        <end position="511"/>
    </location>
</feature>
<reference evidence="13" key="1">
    <citation type="submission" date="2022-12" db="EMBL/GenBank/DDBJ databases">
        <title>Bacterial isolates from different developmental stages of Nematostella vectensis.</title>
        <authorList>
            <person name="Fraune S."/>
        </authorList>
    </citation>
    <scope>NUCLEOTIDE SEQUENCE</scope>
    <source>
        <strain evidence="13">G21632-S1</strain>
    </source>
</reference>
<evidence type="ECO:0000313" key="13">
    <source>
        <dbReference type="EMBL" id="MCZ4298687.1"/>
    </source>
</evidence>
<evidence type="ECO:0000313" key="14">
    <source>
        <dbReference type="Proteomes" id="UP001083770"/>
    </source>
</evidence>
<dbReference type="NCBIfam" id="NF002086">
    <property type="entry name" value="PRK00915.1-3"/>
    <property type="match status" value="1"/>
</dbReference>
<dbReference type="NCBIfam" id="NF002087">
    <property type="entry name" value="PRK00915.1-4"/>
    <property type="match status" value="1"/>
</dbReference>
<proteinExistence type="inferred from homology"/>
<keyword evidence="7 11" id="KW-0808">Transferase</keyword>
<keyword evidence="9 11" id="KW-0464">Manganese</keyword>
<dbReference type="InterPro" id="IPR054691">
    <property type="entry name" value="LeuA/HCS_post-cat"/>
</dbReference>
<gene>
    <name evidence="11" type="primary">leuA</name>
    <name evidence="13" type="ORF">O4G74_11505</name>
</gene>
<dbReference type="InterPro" id="IPR005671">
    <property type="entry name" value="LeuA_bact_synth"/>
</dbReference>
<organism evidence="13 14">
    <name type="scientific">Henriciella marina</name>
    <dbReference type="NCBI Taxonomy" id="453851"/>
    <lineage>
        <taxon>Bacteria</taxon>
        <taxon>Pseudomonadati</taxon>
        <taxon>Pseudomonadota</taxon>
        <taxon>Alphaproteobacteria</taxon>
        <taxon>Hyphomonadales</taxon>
        <taxon>Hyphomonadaceae</taxon>
        <taxon>Henriciella</taxon>
    </lineage>
</organism>
<keyword evidence="13" id="KW-0012">Acyltransferase</keyword>
<dbReference type="Gene3D" id="3.20.20.70">
    <property type="entry name" value="Aldolase class I"/>
    <property type="match status" value="1"/>
</dbReference>
<dbReference type="GO" id="GO:0003852">
    <property type="term" value="F:2-isopropylmalate synthase activity"/>
    <property type="evidence" value="ECO:0007669"/>
    <property type="project" value="UniProtKB-EC"/>
</dbReference>
<dbReference type="InterPro" id="IPR000891">
    <property type="entry name" value="PYR_CT"/>
</dbReference>
<evidence type="ECO:0000256" key="8">
    <source>
        <dbReference type="ARBA" id="ARBA00022723"/>
    </source>
</evidence>
<comment type="similarity">
    <text evidence="2 11">Belongs to the alpha-IPM synthase/homocitrate synthase family. LeuA type 1 subfamily.</text>
</comment>
<keyword evidence="8 11" id="KW-0479">Metal-binding</keyword>
<dbReference type="PROSITE" id="PS50991">
    <property type="entry name" value="PYR_CT"/>
    <property type="match status" value="1"/>
</dbReference>
<dbReference type="InterPro" id="IPR013709">
    <property type="entry name" value="2-isopropylmalate_synth_dimer"/>
</dbReference>
<dbReference type="PANTHER" id="PTHR10277">
    <property type="entry name" value="HOMOCITRATE SYNTHASE-RELATED"/>
    <property type="match status" value="1"/>
</dbReference>
<dbReference type="Pfam" id="PF00682">
    <property type="entry name" value="HMGL-like"/>
    <property type="match status" value="1"/>
</dbReference>
<comment type="cofactor">
    <cofactor evidence="11">
        <name>Mn(2+)</name>
        <dbReference type="ChEBI" id="CHEBI:29035"/>
    </cofactor>
</comment>
<feature type="domain" description="Pyruvate carboxyltransferase" evidence="12">
    <location>
        <begin position="8"/>
        <end position="270"/>
    </location>
</feature>
<feature type="binding site" evidence="11">
    <location>
        <position position="241"/>
    </location>
    <ligand>
        <name>Mn(2+)</name>
        <dbReference type="ChEBI" id="CHEBI:29035"/>
    </ligand>
</feature>
<feature type="binding site" evidence="11">
    <location>
        <position position="205"/>
    </location>
    <ligand>
        <name>Mn(2+)</name>
        <dbReference type="ChEBI" id="CHEBI:29035"/>
    </ligand>
</feature>
<dbReference type="Gene3D" id="1.10.238.260">
    <property type="match status" value="1"/>
</dbReference>
<keyword evidence="6 11" id="KW-0028">Amino-acid biosynthesis</keyword>
<dbReference type="Pfam" id="PF08502">
    <property type="entry name" value="LeuA_dimer"/>
    <property type="match status" value="1"/>
</dbReference>
<evidence type="ECO:0000256" key="6">
    <source>
        <dbReference type="ARBA" id="ARBA00022605"/>
    </source>
</evidence>
<dbReference type="InterPro" id="IPR013785">
    <property type="entry name" value="Aldolase_TIM"/>
</dbReference>
<name>A0ABT4LWE9_9PROT</name>
<evidence type="ECO:0000256" key="10">
    <source>
        <dbReference type="ARBA" id="ARBA00023304"/>
    </source>
</evidence>
<keyword evidence="5 11" id="KW-0432">Leucine biosynthesis</keyword>
<dbReference type="InterPro" id="IPR050073">
    <property type="entry name" value="2-IPM_HCS-like"/>
</dbReference>
<evidence type="ECO:0000256" key="9">
    <source>
        <dbReference type="ARBA" id="ARBA00023211"/>
    </source>
</evidence>
<dbReference type="NCBIfam" id="TIGR00973">
    <property type="entry name" value="leuA_bact"/>
    <property type="match status" value="1"/>
</dbReference>
<dbReference type="Proteomes" id="UP001083770">
    <property type="component" value="Unassembled WGS sequence"/>
</dbReference>
<evidence type="ECO:0000256" key="5">
    <source>
        <dbReference type="ARBA" id="ARBA00022430"/>
    </source>
</evidence>
<dbReference type="Gene3D" id="3.30.160.270">
    <property type="match status" value="1"/>
</dbReference>
<dbReference type="SMART" id="SM00917">
    <property type="entry name" value="LeuA_dimer"/>
    <property type="match status" value="1"/>
</dbReference>
<evidence type="ECO:0000256" key="11">
    <source>
        <dbReference type="HAMAP-Rule" id="MF_01025"/>
    </source>
</evidence>
<dbReference type="InterPro" id="IPR002034">
    <property type="entry name" value="AIPM/Hcit_synth_CS"/>
</dbReference>
<comment type="function">
    <text evidence="11">Catalyzes the condensation of the acetyl group of acetyl-CoA with 3-methyl-2-oxobutanoate (2-ketoisovalerate) to form 3-carboxy-3-hydroxy-4-methylpentanoate (2-isopropylmalate).</text>
</comment>
<dbReference type="EMBL" id="JAPWGW010000003">
    <property type="protein sequence ID" value="MCZ4298687.1"/>
    <property type="molecule type" value="Genomic_DNA"/>
</dbReference>
<dbReference type="CDD" id="cd07940">
    <property type="entry name" value="DRE_TIM_IPMS"/>
    <property type="match status" value="1"/>
</dbReference>
<dbReference type="SUPFAM" id="SSF51569">
    <property type="entry name" value="Aldolase"/>
    <property type="match status" value="1"/>
</dbReference>
<evidence type="ECO:0000256" key="4">
    <source>
        <dbReference type="ARBA" id="ARBA00018198"/>
    </source>
</evidence>
<dbReference type="EC" id="2.3.3.13" evidence="3 11"/>
<dbReference type="InterPro" id="IPR036230">
    <property type="entry name" value="LeuA_allosteric_dom_sf"/>
</dbReference>
<dbReference type="RefSeq" id="WP_269402754.1">
    <property type="nucleotide sequence ID" value="NZ_JAPWGW010000003.1"/>
</dbReference>
<comment type="catalytic activity">
    <reaction evidence="11">
        <text>3-methyl-2-oxobutanoate + acetyl-CoA + H2O = (2S)-2-isopropylmalate + CoA + H(+)</text>
        <dbReference type="Rhea" id="RHEA:21524"/>
        <dbReference type="ChEBI" id="CHEBI:1178"/>
        <dbReference type="ChEBI" id="CHEBI:11851"/>
        <dbReference type="ChEBI" id="CHEBI:15377"/>
        <dbReference type="ChEBI" id="CHEBI:15378"/>
        <dbReference type="ChEBI" id="CHEBI:57287"/>
        <dbReference type="ChEBI" id="CHEBI:57288"/>
        <dbReference type="EC" id="2.3.3.13"/>
    </reaction>
</comment>
<dbReference type="Pfam" id="PF22617">
    <property type="entry name" value="HCS_D2"/>
    <property type="match status" value="1"/>
</dbReference>